<dbReference type="GO" id="GO:0005737">
    <property type="term" value="C:cytoplasm"/>
    <property type="evidence" value="ECO:0007669"/>
    <property type="project" value="TreeGrafter"/>
</dbReference>
<evidence type="ECO:0000256" key="1">
    <source>
        <dbReference type="ARBA" id="ARBA00022723"/>
    </source>
</evidence>
<sequence>MSSDGDWLCSACQHVNFKKRDACQKCTYPRHGGVDVSLYKSKRTEVLAGDWFCAHCGAHNFASRSTCFRCGALKNDFVGGYGGNMTGNGCDGGARPGWKTGDWICTRKSHISVEAFVIPNVNQFDC</sequence>
<dbReference type="AlphaFoldDB" id="A0AAN8WAK7"/>
<dbReference type="PROSITE" id="PS50199">
    <property type="entry name" value="ZF_RANBP2_2"/>
    <property type="match status" value="2"/>
</dbReference>
<organism evidence="6 7">
    <name type="scientific">Dillenia turbinata</name>
    <dbReference type="NCBI Taxonomy" id="194707"/>
    <lineage>
        <taxon>Eukaryota</taxon>
        <taxon>Viridiplantae</taxon>
        <taxon>Streptophyta</taxon>
        <taxon>Embryophyta</taxon>
        <taxon>Tracheophyta</taxon>
        <taxon>Spermatophyta</taxon>
        <taxon>Magnoliopsida</taxon>
        <taxon>eudicotyledons</taxon>
        <taxon>Gunneridae</taxon>
        <taxon>Pentapetalae</taxon>
        <taxon>Dilleniales</taxon>
        <taxon>Dilleniaceae</taxon>
        <taxon>Dillenia</taxon>
    </lineage>
</organism>
<evidence type="ECO:0000313" key="6">
    <source>
        <dbReference type="EMBL" id="KAK6945066.1"/>
    </source>
</evidence>
<proteinExistence type="predicted"/>
<keyword evidence="2 4" id="KW-0863">Zinc-finger</keyword>
<comment type="caution">
    <text evidence="6">The sequence shown here is derived from an EMBL/GenBank/DDBJ whole genome shotgun (WGS) entry which is preliminary data.</text>
</comment>
<gene>
    <name evidence="6" type="ORF">RJ641_026168</name>
</gene>
<protein>
    <submittedName>
        <fullName evidence="6">Zinc finger, RanBP2-type</fullName>
    </submittedName>
</protein>
<dbReference type="PROSITE" id="PS01358">
    <property type="entry name" value="ZF_RANBP2_1"/>
    <property type="match status" value="2"/>
</dbReference>
<dbReference type="SMART" id="SM00547">
    <property type="entry name" value="ZnF_RBZ"/>
    <property type="match status" value="2"/>
</dbReference>
<evidence type="ECO:0000259" key="5">
    <source>
        <dbReference type="PROSITE" id="PS50199"/>
    </source>
</evidence>
<dbReference type="Pfam" id="PF00641">
    <property type="entry name" value="Zn_ribbon_RanBP"/>
    <property type="match status" value="1"/>
</dbReference>
<name>A0AAN8WAK7_9MAGN</name>
<keyword evidence="1" id="KW-0479">Metal-binding</keyword>
<dbReference type="InterPro" id="IPR001876">
    <property type="entry name" value="Znf_RanBP2"/>
</dbReference>
<evidence type="ECO:0000256" key="4">
    <source>
        <dbReference type="PROSITE-ProRule" id="PRU00322"/>
    </source>
</evidence>
<feature type="domain" description="RanBP2-type" evidence="5">
    <location>
        <begin position="47"/>
        <end position="76"/>
    </location>
</feature>
<evidence type="ECO:0000313" key="7">
    <source>
        <dbReference type="Proteomes" id="UP001370490"/>
    </source>
</evidence>
<accession>A0AAN8WAK7</accession>
<dbReference type="EMBL" id="JBAMMX010000003">
    <property type="protein sequence ID" value="KAK6945066.1"/>
    <property type="molecule type" value="Genomic_DNA"/>
</dbReference>
<evidence type="ECO:0000256" key="2">
    <source>
        <dbReference type="ARBA" id="ARBA00022771"/>
    </source>
</evidence>
<dbReference type="GO" id="GO:0003729">
    <property type="term" value="F:mRNA binding"/>
    <property type="evidence" value="ECO:0007669"/>
    <property type="project" value="TreeGrafter"/>
</dbReference>
<reference evidence="6 7" key="1">
    <citation type="submission" date="2023-12" db="EMBL/GenBank/DDBJ databases">
        <title>A high-quality genome assembly for Dillenia turbinata (Dilleniales).</title>
        <authorList>
            <person name="Chanderbali A."/>
        </authorList>
    </citation>
    <scope>NUCLEOTIDE SEQUENCE [LARGE SCALE GENOMIC DNA]</scope>
    <source>
        <strain evidence="6">LSX21</strain>
        <tissue evidence="6">Leaf</tissue>
    </source>
</reference>
<dbReference type="InterPro" id="IPR036443">
    <property type="entry name" value="Znf_RanBP2_sf"/>
</dbReference>
<dbReference type="PANTHER" id="PTHR23111">
    <property type="entry name" value="ZINC FINGER PROTEIN"/>
    <property type="match status" value="1"/>
</dbReference>
<dbReference type="GO" id="GO:0008270">
    <property type="term" value="F:zinc ion binding"/>
    <property type="evidence" value="ECO:0007669"/>
    <property type="project" value="UniProtKB-KW"/>
</dbReference>
<dbReference type="PANTHER" id="PTHR23111:SF41">
    <property type="entry name" value="ZINC FINGER RAN-BINDING DOMAIN-CONTAINING PROTEIN 2-LIKE"/>
    <property type="match status" value="1"/>
</dbReference>
<evidence type="ECO:0000256" key="3">
    <source>
        <dbReference type="ARBA" id="ARBA00022833"/>
    </source>
</evidence>
<keyword evidence="3" id="KW-0862">Zinc</keyword>
<dbReference type="Gene3D" id="4.10.1060.10">
    <property type="entry name" value="Zinc finger, RanBP2-type"/>
    <property type="match status" value="2"/>
</dbReference>
<keyword evidence="7" id="KW-1185">Reference proteome</keyword>
<feature type="domain" description="RanBP2-type" evidence="5">
    <location>
        <begin position="3"/>
        <end position="32"/>
    </location>
</feature>
<dbReference type="Proteomes" id="UP001370490">
    <property type="component" value="Unassembled WGS sequence"/>
</dbReference>
<dbReference type="SUPFAM" id="SSF90209">
    <property type="entry name" value="Ran binding protein zinc finger-like"/>
    <property type="match status" value="2"/>
</dbReference>